<accession>A0ABP7AV29</accession>
<gene>
    <name evidence="1" type="ORF">GCM10022200_26330</name>
</gene>
<evidence type="ECO:0000313" key="2">
    <source>
        <dbReference type="Proteomes" id="UP001501697"/>
    </source>
</evidence>
<proteinExistence type="predicted"/>
<dbReference type="Proteomes" id="UP001501697">
    <property type="component" value="Unassembled WGS sequence"/>
</dbReference>
<organism evidence="1 2">
    <name type="scientific">Microbacterium awajiense</name>
    <dbReference type="NCBI Taxonomy" id="415214"/>
    <lineage>
        <taxon>Bacteria</taxon>
        <taxon>Bacillati</taxon>
        <taxon>Actinomycetota</taxon>
        <taxon>Actinomycetes</taxon>
        <taxon>Micrococcales</taxon>
        <taxon>Microbacteriaceae</taxon>
        <taxon>Microbacterium</taxon>
    </lineage>
</organism>
<protein>
    <submittedName>
        <fullName evidence="1">Uncharacterized protein</fullName>
    </submittedName>
</protein>
<name>A0ABP7AV29_9MICO</name>
<sequence>MLSPPVQPTPELPYSAKAAVLASLTDAAALIVLSTNVQLSPFEEADAGPDAVAAAGTAGTSSTPAAIAEAAVTAEMRRDGRVGLMALLCVGIVNIVTSDGIDQSLDVKLGAR</sequence>
<dbReference type="EMBL" id="BAAAYU010000005">
    <property type="protein sequence ID" value="GAA3641284.1"/>
    <property type="molecule type" value="Genomic_DNA"/>
</dbReference>
<comment type="caution">
    <text evidence="1">The sequence shown here is derived from an EMBL/GenBank/DDBJ whole genome shotgun (WGS) entry which is preliminary data.</text>
</comment>
<reference evidence="2" key="1">
    <citation type="journal article" date="2019" name="Int. J. Syst. Evol. Microbiol.">
        <title>The Global Catalogue of Microorganisms (GCM) 10K type strain sequencing project: providing services to taxonomists for standard genome sequencing and annotation.</title>
        <authorList>
            <consortium name="The Broad Institute Genomics Platform"/>
            <consortium name="The Broad Institute Genome Sequencing Center for Infectious Disease"/>
            <person name="Wu L."/>
            <person name="Ma J."/>
        </authorList>
    </citation>
    <scope>NUCLEOTIDE SEQUENCE [LARGE SCALE GENOMIC DNA]</scope>
    <source>
        <strain evidence="2">JCM 16544</strain>
    </source>
</reference>
<evidence type="ECO:0000313" key="1">
    <source>
        <dbReference type="EMBL" id="GAA3641284.1"/>
    </source>
</evidence>
<keyword evidence="2" id="KW-1185">Reference proteome</keyword>